<evidence type="ECO:0008006" key="3">
    <source>
        <dbReference type="Google" id="ProtNLM"/>
    </source>
</evidence>
<dbReference type="Proteomes" id="UP000285839">
    <property type="component" value="Unassembled WGS sequence"/>
</dbReference>
<protein>
    <recommendedName>
        <fullName evidence="3">HNH endonuclease</fullName>
    </recommendedName>
</protein>
<evidence type="ECO:0000313" key="1">
    <source>
        <dbReference type="EMBL" id="RGR50668.1"/>
    </source>
</evidence>
<dbReference type="EMBL" id="QRUH01000002">
    <property type="protein sequence ID" value="RGR50668.1"/>
    <property type="molecule type" value="Genomic_DNA"/>
</dbReference>
<proteinExistence type="predicted"/>
<sequence>MRNSTIKTYSELIKLPTFEERYRYLKLCGVVGDETFGSNSYIYNKFLKSDLWKSIRNDVIIRDSGCDLGILDREIQGTLIVHHMNPITLDDIYHSSEFLLNPKYLICTSLNTHNAIHYGDESLLLIVPPERTPYDTCPWRRRQ</sequence>
<accession>A0A412EU39</accession>
<reference evidence="1 2" key="1">
    <citation type="submission" date="2018-08" db="EMBL/GenBank/DDBJ databases">
        <title>A genome reference for cultivated species of the human gut microbiota.</title>
        <authorList>
            <person name="Zou Y."/>
            <person name="Xue W."/>
            <person name="Luo G."/>
        </authorList>
    </citation>
    <scope>NUCLEOTIDE SEQUENCE [LARGE SCALE GENOMIC DNA]</scope>
    <source>
        <strain evidence="1 2">AF25-21</strain>
    </source>
</reference>
<organism evidence="1 2">
    <name type="scientific">Blautia obeum</name>
    <dbReference type="NCBI Taxonomy" id="40520"/>
    <lineage>
        <taxon>Bacteria</taxon>
        <taxon>Bacillati</taxon>
        <taxon>Bacillota</taxon>
        <taxon>Clostridia</taxon>
        <taxon>Lachnospirales</taxon>
        <taxon>Lachnospiraceae</taxon>
        <taxon>Blautia</taxon>
    </lineage>
</organism>
<dbReference type="AlphaFoldDB" id="A0A412EU39"/>
<comment type="caution">
    <text evidence="1">The sequence shown here is derived from an EMBL/GenBank/DDBJ whole genome shotgun (WGS) entry which is preliminary data.</text>
</comment>
<name>A0A412EU39_9FIRM</name>
<evidence type="ECO:0000313" key="2">
    <source>
        <dbReference type="Proteomes" id="UP000285839"/>
    </source>
</evidence>
<gene>
    <name evidence="1" type="ORF">DWY46_04585</name>
</gene>